<sequence>MSVRFPFIAGLVCACLTMASGQAASPGPRSDIESFLWSEGAPAPRDQTGGAFGRARLADRLTVVNFITTDCAIPCVVRIRDLAKTFAALPEPLKARVTIVSVTLAPERDDVARLRSFAEGLGLDAAHFLFLASDPATATRQRAALRYAADNPEPPATVLVFDRTGQFAMNYGADPLDGERLARDLAELDRFENGVGHPPRQATAPP</sequence>
<dbReference type="SUPFAM" id="SSF52833">
    <property type="entry name" value="Thioredoxin-like"/>
    <property type="match status" value="1"/>
</dbReference>
<feature type="chain" id="PRO_5011532455" evidence="4">
    <location>
        <begin position="24"/>
        <end position="206"/>
    </location>
</feature>
<dbReference type="Pfam" id="PF02630">
    <property type="entry name" value="SCO1-SenC"/>
    <property type="match status" value="1"/>
</dbReference>
<dbReference type="InterPro" id="IPR036249">
    <property type="entry name" value="Thioredoxin-like_sf"/>
</dbReference>
<comment type="similarity">
    <text evidence="1">Belongs to the SCO1/2 family.</text>
</comment>
<evidence type="ECO:0000313" key="6">
    <source>
        <dbReference type="Proteomes" id="UP000199229"/>
    </source>
</evidence>
<dbReference type="Proteomes" id="UP000199229">
    <property type="component" value="Unassembled WGS sequence"/>
</dbReference>
<keyword evidence="2" id="KW-0479">Metal-binding</keyword>
<evidence type="ECO:0000256" key="4">
    <source>
        <dbReference type="SAM" id="SignalP"/>
    </source>
</evidence>
<dbReference type="PROSITE" id="PS51257">
    <property type="entry name" value="PROKAR_LIPOPROTEIN"/>
    <property type="match status" value="1"/>
</dbReference>
<dbReference type="InterPro" id="IPR003782">
    <property type="entry name" value="SCO1/SenC"/>
</dbReference>
<keyword evidence="3" id="KW-1015">Disulfide bond</keyword>
<dbReference type="AlphaFoldDB" id="A0A1I2X293"/>
<proteinExistence type="inferred from homology"/>
<dbReference type="EMBL" id="FOPM01000031">
    <property type="protein sequence ID" value="SFH07660.1"/>
    <property type="molecule type" value="Genomic_DNA"/>
</dbReference>
<reference evidence="6" key="1">
    <citation type="submission" date="2016-10" db="EMBL/GenBank/DDBJ databases">
        <authorList>
            <person name="Varghese N."/>
            <person name="Submissions S."/>
        </authorList>
    </citation>
    <scope>NUCLEOTIDE SEQUENCE [LARGE SCALE GENOMIC DNA]</scope>
    <source>
        <strain evidence="6">Gh-105</strain>
    </source>
</reference>
<keyword evidence="6" id="KW-1185">Reference proteome</keyword>
<accession>A0A1I2X293</accession>
<feature type="binding site" evidence="2">
    <location>
        <position position="75"/>
    </location>
    <ligand>
        <name>Cu cation</name>
        <dbReference type="ChEBI" id="CHEBI:23378"/>
    </ligand>
</feature>
<evidence type="ECO:0000256" key="3">
    <source>
        <dbReference type="PIRSR" id="PIRSR603782-2"/>
    </source>
</evidence>
<dbReference type="STRING" id="582675.SAMN05192565_13115"/>
<dbReference type="RefSeq" id="WP_177232461.1">
    <property type="nucleotide sequence ID" value="NZ_FOPM01000031.1"/>
</dbReference>
<dbReference type="Gene3D" id="3.40.30.10">
    <property type="entry name" value="Glutaredoxin"/>
    <property type="match status" value="1"/>
</dbReference>
<evidence type="ECO:0000313" key="5">
    <source>
        <dbReference type="EMBL" id="SFH07660.1"/>
    </source>
</evidence>
<keyword evidence="4" id="KW-0732">Signal</keyword>
<feature type="disulfide bond" description="Redox-active" evidence="3">
    <location>
        <begin position="71"/>
        <end position="75"/>
    </location>
</feature>
<dbReference type="GO" id="GO:0046872">
    <property type="term" value="F:metal ion binding"/>
    <property type="evidence" value="ECO:0007669"/>
    <property type="project" value="UniProtKB-KW"/>
</dbReference>
<feature type="binding site" evidence="2">
    <location>
        <position position="71"/>
    </location>
    <ligand>
        <name>Cu cation</name>
        <dbReference type="ChEBI" id="CHEBI:23378"/>
    </ligand>
</feature>
<gene>
    <name evidence="5" type="ORF">SAMN05192565_13115</name>
</gene>
<evidence type="ECO:0000256" key="2">
    <source>
        <dbReference type="PIRSR" id="PIRSR603782-1"/>
    </source>
</evidence>
<name>A0A1I2X293_9HYPH</name>
<evidence type="ECO:0000256" key="1">
    <source>
        <dbReference type="ARBA" id="ARBA00010996"/>
    </source>
</evidence>
<protein>
    <submittedName>
        <fullName evidence="5">Cytochrome oxidase Cu insertion factor, SCO1/SenC/PrrC family</fullName>
    </submittedName>
</protein>
<organism evidence="5 6">
    <name type="scientific">Methylobacterium gossipiicola</name>
    <dbReference type="NCBI Taxonomy" id="582675"/>
    <lineage>
        <taxon>Bacteria</taxon>
        <taxon>Pseudomonadati</taxon>
        <taxon>Pseudomonadota</taxon>
        <taxon>Alphaproteobacteria</taxon>
        <taxon>Hyphomicrobiales</taxon>
        <taxon>Methylobacteriaceae</taxon>
        <taxon>Methylobacterium</taxon>
    </lineage>
</organism>
<feature type="signal peptide" evidence="4">
    <location>
        <begin position="1"/>
        <end position="23"/>
    </location>
</feature>
<keyword evidence="2" id="KW-0186">Copper</keyword>